<gene>
    <name evidence="1" type="ORF">ACFSCX_09685</name>
</gene>
<proteinExistence type="predicted"/>
<protein>
    <recommendedName>
        <fullName evidence="3">CxxH/CxxC protein</fullName>
    </recommendedName>
</protein>
<accession>A0ABW4LQ66</accession>
<name>A0ABW4LQ66_9BACI</name>
<evidence type="ECO:0000313" key="2">
    <source>
        <dbReference type="Proteomes" id="UP001597214"/>
    </source>
</evidence>
<dbReference type="Proteomes" id="UP001597214">
    <property type="component" value="Unassembled WGS sequence"/>
</dbReference>
<keyword evidence="2" id="KW-1185">Reference proteome</keyword>
<reference evidence="2" key="1">
    <citation type="journal article" date="2019" name="Int. J. Syst. Evol. Microbiol.">
        <title>The Global Catalogue of Microorganisms (GCM) 10K type strain sequencing project: providing services to taxonomists for standard genome sequencing and annotation.</title>
        <authorList>
            <consortium name="The Broad Institute Genomics Platform"/>
            <consortium name="The Broad Institute Genome Sequencing Center for Infectious Disease"/>
            <person name="Wu L."/>
            <person name="Ma J."/>
        </authorList>
    </citation>
    <scope>NUCLEOTIDE SEQUENCE [LARGE SCALE GENOMIC DNA]</scope>
    <source>
        <strain evidence="2">CCUG 49339</strain>
    </source>
</reference>
<dbReference type="RefSeq" id="WP_377928015.1">
    <property type="nucleotide sequence ID" value="NZ_JBHUEM010000011.1"/>
</dbReference>
<evidence type="ECO:0000313" key="1">
    <source>
        <dbReference type="EMBL" id="MFD1736838.1"/>
    </source>
</evidence>
<sequence>MFLLEYDDVVIFTNCLCGEKNDFMKYVAYTDIEMDNYTLELDIGDPISLLQSPPRDLWSCAKCNRFYIKEKQKESIIVY</sequence>
<comment type="caution">
    <text evidence="1">The sequence shown here is derived from an EMBL/GenBank/DDBJ whole genome shotgun (WGS) entry which is preliminary data.</text>
</comment>
<dbReference type="EMBL" id="JBHUEM010000011">
    <property type="protein sequence ID" value="MFD1736838.1"/>
    <property type="molecule type" value="Genomic_DNA"/>
</dbReference>
<evidence type="ECO:0008006" key="3">
    <source>
        <dbReference type="Google" id="ProtNLM"/>
    </source>
</evidence>
<organism evidence="1 2">
    <name type="scientific">Bacillus salitolerans</name>
    <dbReference type="NCBI Taxonomy" id="1437434"/>
    <lineage>
        <taxon>Bacteria</taxon>
        <taxon>Bacillati</taxon>
        <taxon>Bacillota</taxon>
        <taxon>Bacilli</taxon>
        <taxon>Bacillales</taxon>
        <taxon>Bacillaceae</taxon>
        <taxon>Bacillus</taxon>
    </lineage>
</organism>